<name>A0A6C0C065_9ZZZZ</name>
<evidence type="ECO:0000313" key="2">
    <source>
        <dbReference type="EMBL" id="QHS97199.1"/>
    </source>
</evidence>
<proteinExistence type="predicted"/>
<dbReference type="InterPro" id="IPR000626">
    <property type="entry name" value="Ubiquitin-like_dom"/>
</dbReference>
<dbReference type="PROSITE" id="PS50053">
    <property type="entry name" value="UBIQUITIN_2"/>
    <property type="match status" value="1"/>
</dbReference>
<dbReference type="SMART" id="SM00213">
    <property type="entry name" value="UBQ"/>
    <property type="match status" value="1"/>
</dbReference>
<dbReference type="SUPFAM" id="SSF54236">
    <property type="entry name" value="Ubiquitin-like"/>
    <property type="match status" value="1"/>
</dbReference>
<organism evidence="2">
    <name type="scientific">viral metagenome</name>
    <dbReference type="NCBI Taxonomy" id="1070528"/>
    <lineage>
        <taxon>unclassified sequences</taxon>
        <taxon>metagenomes</taxon>
        <taxon>organismal metagenomes</taxon>
    </lineage>
</organism>
<dbReference type="Gene3D" id="3.10.20.90">
    <property type="entry name" value="Phosphatidylinositol 3-kinase Catalytic Subunit, Chain A, domain 1"/>
    <property type="match status" value="1"/>
</dbReference>
<feature type="domain" description="Ubiquitin-like" evidence="1">
    <location>
        <begin position="1"/>
        <end position="77"/>
    </location>
</feature>
<evidence type="ECO:0000259" key="1">
    <source>
        <dbReference type="PROSITE" id="PS50053"/>
    </source>
</evidence>
<accession>A0A6C0C065</accession>
<dbReference type="AlphaFoldDB" id="A0A6C0C065"/>
<reference evidence="2" key="1">
    <citation type="journal article" date="2020" name="Nature">
        <title>Giant virus diversity and host interactions through global metagenomics.</title>
        <authorList>
            <person name="Schulz F."/>
            <person name="Roux S."/>
            <person name="Paez-Espino D."/>
            <person name="Jungbluth S."/>
            <person name="Walsh D.A."/>
            <person name="Denef V.J."/>
            <person name="McMahon K.D."/>
            <person name="Konstantinidis K.T."/>
            <person name="Eloe-Fadrosh E.A."/>
            <person name="Kyrpides N.C."/>
            <person name="Woyke T."/>
        </authorList>
    </citation>
    <scope>NUCLEOTIDE SEQUENCE</scope>
    <source>
        <strain evidence="2">GVMAG-M-3300020169-51</strain>
    </source>
</reference>
<sequence length="103" mass="11872">MQIFIHGHNNKTLSFDCCKDTKIKHVKHFIFKKTGIPSTWQYFLVNCKSIYDDNSSLEDNNIDNETTLHLMLKWHGVGCECPSCFKKGILLRNGKHIGCIKSN</sequence>
<dbReference type="InterPro" id="IPR029071">
    <property type="entry name" value="Ubiquitin-like_domsf"/>
</dbReference>
<dbReference type="Pfam" id="PF00240">
    <property type="entry name" value="ubiquitin"/>
    <property type="match status" value="1"/>
</dbReference>
<protein>
    <recommendedName>
        <fullName evidence="1">Ubiquitin-like domain-containing protein</fullName>
    </recommendedName>
</protein>
<dbReference type="EMBL" id="MN739291">
    <property type="protein sequence ID" value="QHS97199.1"/>
    <property type="molecule type" value="Genomic_DNA"/>
</dbReference>